<evidence type="ECO:0000256" key="1">
    <source>
        <dbReference type="SAM" id="MobiDB-lite"/>
    </source>
</evidence>
<dbReference type="KEGG" id="aum:AURMO_00756"/>
<dbReference type="InterPro" id="IPR047682">
    <property type="entry name" value="SepH-like"/>
</dbReference>
<feature type="region of interest" description="Disordered" evidence="1">
    <location>
        <begin position="303"/>
        <end position="347"/>
    </location>
</feature>
<evidence type="ECO:0000313" key="4">
    <source>
        <dbReference type="Proteomes" id="UP000246894"/>
    </source>
</evidence>
<organism evidence="3 4">
    <name type="scientific">Aurantimicrobium photophilum</name>
    <dbReference type="NCBI Taxonomy" id="1987356"/>
    <lineage>
        <taxon>Bacteria</taxon>
        <taxon>Bacillati</taxon>
        <taxon>Actinomycetota</taxon>
        <taxon>Actinomycetes</taxon>
        <taxon>Micrococcales</taxon>
        <taxon>Microbacteriaceae</taxon>
        <taxon>Aurantimicrobium</taxon>
    </lineage>
</organism>
<accession>A0A2Z3RZ47</accession>
<gene>
    <name evidence="3" type="ORF">AURMO_00756</name>
</gene>
<dbReference type="InterPro" id="IPR021421">
    <property type="entry name" value="DUF3071"/>
</dbReference>
<sequence length="347" mass="37873">MRELKVTDVDGATLVVSDDEGNEFRVPVDETSLRRLRHRSAPEDGPRVSPKDIQAHLRAGLSNEEISALTGATLDLIQRFETPVLAEREFIITSALSVPTQTTVETETGNLSTAFGTVITQRLHGLNATAERWATWKEESGSWVVKLEFTANGIEHDARWSFEPRKRTLTPVNSDASTLSQKGDLSTGLIPKLRAVGVDSADTIVVEPIQSIEPVATVSAVTEQVTVEAPAAEQTREHSPTADLLEALRKRRNERESTPAWLKDEVSAATDSHEVVSEDTVISGETVEFDATLNFTEPFDMSVSEEAPTVAPSESKNDSKQIGKNGRPAMPSWDDIVFGTRSDDDPA</sequence>
<name>A0A2Z3RZ47_9MICO</name>
<evidence type="ECO:0000313" key="3">
    <source>
        <dbReference type="EMBL" id="AWR21364.1"/>
    </source>
</evidence>
<evidence type="ECO:0000259" key="2">
    <source>
        <dbReference type="Pfam" id="PF11268"/>
    </source>
</evidence>
<dbReference type="NCBIfam" id="NF040712">
    <property type="entry name" value="SepH"/>
    <property type="match status" value="1"/>
</dbReference>
<dbReference type="EMBL" id="CP023994">
    <property type="protein sequence ID" value="AWR21364.1"/>
    <property type="molecule type" value="Genomic_DNA"/>
</dbReference>
<proteinExistence type="predicted"/>
<dbReference type="AlphaFoldDB" id="A0A2Z3RZ47"/>
<dbReference type="Pfam" id="PF11268">
    <property type="entry name" value="DUF3071"/>
    <property type="match status" value="1"/>
</dbReference>
<protein>
    <recommendedName>
        <fullName evidence="2">DUF3071 domain-containing protein</fullName>
    </recommendedName>
</protein>
<dbReference type="Proteomes" id="UP000246894">
    <property type="component" value="Chromosome"/>
</dbReference>
<feature type="domain" description="DUF3071" evidence="2">
    <location>
        <begin position="1"/>
        <end position="162"/>
    </location>
</feature>
<dbReference type="RefSeq" id="WP_162532660.1">
    <property type="nucleotide sequence ID" value="NZ_CP023994.1"/>
</dbReference>
<reference evidence="3 4" key="1">
    <citation type="submission" date="2017-10" db="EMBL/GenBank/DDBJ databases">
        <title>Genome of an Actinobacterium that displays light-enhanced growth.</title>
        <authorList>
            <person name="Maresca J.A."/>
            <person name="Hempel P."/>
            <person name="Shevchenko O."/>
            <person name="Miller K.J."/>
            <person name="Hahn M.W."/>
        </authorList>
    </citation>
    <scope>NUCLEOTIDE SEQUENCE [LARGE SCALE GENOMIC DNA]</scope>
    <source>
        <strain evidence="3 4">MWH-Mo1</strain>
    </source>
</reference>
<keyword evidence="4" id="KW-1185">Reference proteome</keyword>